<keyword evidence="8" id="KW-0460">Magnesium</keyword>
<evidence type="ECO:0000256" key="7">
    <source>
        <dbReference type="ARBA" id="ARBA00022840"/>
    </source>
</evidence>
<keyword evidence="6 11" id="KW-0547">Nucleotide-binding</keyword>
<feature type="domain" description="Mur ligase central" evidence="13">
    <location>
        <begin position="49"/>
        <end position="275"/>
    </location>
</feature>
<dbReference type="Gene3D" id="3.90.190.20">
    <property type="entry name" value="Mur ligase, C-terminal domain"/>
    <property type="match status" value="1"/>
</dbReference>
<dbReference type="PANTHER" id="PTHR11136">
    <property type="entry name" value="FOLYLPOLYGLUTAMATE SYNTHASE-RELATED"/>
    <property type="match status" value="1"/>
</dbReference>
<dbReference type="PANTHER" id="PTHR11136:SF0">
    <property type="entry name" value="DIHYDROFOLATE SYNTHETASE-RELATED"/>
    <property type="match status" value="1"/>
</dbReference>
<dbReference type="InterPro" id="IPR018109">
    <property type="entry name" value="Folylpolyglutamate_synth_CS"/>
</dbReference>
<keyword evidence="4 11" id="KW-0436">Ligase</keyword>
<dbReference type="PATRIC" id="fig|500635.8.peg.1619"/>
<dbReference type="AlphaFoldDB" id="C9KNY5"/>
<keyword evidence="15" id="KW-1185">Reference proteome</keyword>
<feature type="domain" description="Mur ligase C-terminal" evidence="12">
    <location>
        <begin position="304"/>
        <end position="423"/>
    </location>
</feature>
<comment type="cofactor">
    <cofactor evidence="1">
        <name>Mg(2+)</name>
        <dbReference type="ChEBI" id="CHEBI:18420"/>
    </cofactor>
</comment>
<dbReference type="FunFam" id="3.40.1190.10:FF:000011">
    <property type="entry name" value="Folylpolyglutamate synthase/dihydrofolate synthase"/>
    <property type="match status" value="1"/>
</dbReference>
<evidence type="ECO:0000256" key="5">
    <source>
        <dbReference type="ARBA" id="ARBA00022723"/>
    </source>
</evidence>
<evidence type="ECO:0000256" key="2">
    <source>
        <dbReference type="ARBA" id="ARBA00008276"/>
    </source>
</evidence>
<accession>C9KNY5</accession>
<comment type="similarity">
    <text evidence="2 11">Belongs to the folylpolyglutamate synthase family.</text>
</comment>
<dbReference type="GO" id="GO:0008841">
    <property type="term" value="F:dihydrofolate synthase activity"/>
    <property type="evidence" value="ECO:0007669"/>
    <property type="project" value="TreeGrafter"/>
</dbReference>
<proteinExistence type="inferred from homology"/>
<evidence type="ECO:0000259" key="13">
    <source>
        <dbReference type="Pfam" id="PF08245"/>
    </source>
</evidence>
<dbReference type="EC" id="6.3.2.17" evidence="3"/>
<dbReference type="GO" id="GO:0046872">
    <property type="term" value="F:metal ion binding"/>
    <property type="evidence" value="ECO:0007669"/>
    <property type="project" value="UniProtKB-KW"/>
</dbReference>
<dbReference type="PIRSF" id="PIRSF001563">
    <property type="entry name" value="Folylpolyglu_synth"/>
    <property type="match status" value="1"/>
</dbReference>
<evidence type="ECO:0000256" key="6">
    <source>
        <dbReference type="ARBA" id="ARBA00022741"/>
    </source>
</evidence>
<dbReference type="GO" id="GO:0005524">
    <property type="term" value="F:ATP binding"/>
    <property type="evidence" value="ECO:0007669"/>
    <property type="project" value="UniProtKB-KW"/>
</dbReference>
<evidence type="ECO:0000256" key="9">
    <source>
        <dbReference type="ARBA" id="ARBA00030592"/>
    </source>
</evidence>
<comment type="caution">
    <text evidence="14">The sequence shown here is derived from an EMBL/GenBank/DDBJ whole genome shotgun (WGS) entry which is preliminary data.</text>
</comment>
<dbReference type="HOGENOM" id="CLU_015869_1_2_9"/>
<dbReference type="InterPro" id="IPR004101">
    <property type="entry name" value="Mur_ligase_C"/>
</dbReference>
<dbReference type="eggNOG" id="COG0285">
    <property type="taxonomic scope" value="Bacteria"/>
</dbReference>
<reference evidence="14" key="1">
    <citation type="submission" date="2009-09" db="EMBL/GenBank/DDBJ databases">
        <authorList>
            <person name="Weinstock G."/>
            <person name="Sodergren E."/>
            <person name="Clifton S."/>
            <person name="Fulton L."/>
            <person name="Fulton B."/>
            <person name="Courtney L."/>
            <person name="Fronick C."/>
            <person name="Harrison M."/>
            <person name="Strong C."/>
            <person name="Farmer C."/>
            <person name="Delahaunty K."/>
            <person name="Markovic C."/>
            <person name="Hall O."/>
            <person name="Minx P."/>
            <person name="Tomlinson C."/>
            <person name="Mitreva M."/>
            <person name="Nelson J."/>
            <person name="Hou S."/>
            <person name="Wollam A."/>
            <person name="Pepin K.H."/>
            <person name="Johnson M."/>
            <person name="Bhonagiri V."/>
            <person name="Nash W.E."/>
            <person name="Warren W."/>
            <person name="Chinwalla A."/>
            <person name="Mardis E.R."/>
            <person name="Wilson R.K."/>
        </authorList>
    </citation>
    <scope>NUCLEOTIDE SEQUENCE [LARGE SCALE GENOMIC DNA]</scope>
    <source>
        <strain evidence="14">DSM 20544</strain>
    </source>
</reference>
<evidence type="ECO:0000256" key="3">
    <source>
        <dbReference type="ARBA" id="ARBA00013025"/>
    </source>
</evidence>
<dbReference type="SUPFAM" id="SSF53623">
    <property type="entry name" value="MurD-like peptide ligases, catalytic domain"/>
    <property type="match status" value="1"/>
</dbReference>
<evidence type="ECO:0000256" key="11">
    <source>
        <dbReference type="PIRNR" id="PIRNR001563"/>
    </source>
</evidence>
<dbReference type="Proteomes" id="UP000003671">
    <property type="component" value="Unassembled WGS sequence"/>
</dbReference>
<evidence type="ECO:0000256" key="8">
    <source>
        <dbReference type="ARBA" id="ARBA00022842"/>
    </source>
</evidence>
<dbReference type="InterPro" id="IPR036565">
    <property type="entry name" value="Mur-like_cat_sf"/>
</dbReference>
<evidence type="ECO:0000313" key="15">
    <source>
        <dbReference type="Proteomes" id="UP000003671"/>
    </source>
</evidence>
<dbReference type="PROSITE" id="PS01011">
    <property type="entry name" value="FOLYLPOLYGLU_SYNT_1"/>
    <property type="match status" value="1"/>
</dbReference>
<gene>
    <name evidence="14" type="primary">folC</name>
    <name evidence="14" type="ORF">MITSMUL_04939</name>
</gene>
<evidence type="ECO:0000259" key="12">
    <source>
        <dbReference type="Pfam" id="PF02875"/>
    </source>
</evidence>
<dbReference type="InterPro" id="IPR036615">
    <property type="entry name" value="Mur_ligase_C_dom_sf"/>
</dbReference>
<keyword evidence="5" id="KW-0479">Metal-binding</keyword>
<dbReference type="GO" id="GO:0004326">
    <property type="term" value="F:tetrahydrofolylpolyglutamate synthase activity"/>
    <property type="evidence" value="ECO:0007669"/>
    <property type="project" value="UniProtKB-EC"/>
</dbReference>
<protein>
    <recommendedName>
        <fullName evidence="3">tetrahydrofolate synthase</fullName>
        <ecNumber evidence="3">6.3.2.17</ecNumber>
    </recommendedName>
    <alternativeName>
        <fullName evidence="9">Tetrahydrofolylpolyglutamate synthase</fullName>
    </alternativeName>
</protein>
<dbReference type="Pfam" id="PF02875">
    <property type="entry name" value="Mur_ligase_C"/>
    <property type="match status" value="1"/>
</dbReference>
<sequence length="439" mass="48444">MERRAMNYQEAISYLEGLKIFGIRLGLTRIERLLELLDMPQDRYRTIHVTGTNGKGSVSAMVEGVLRRSGIHTGFYSSPHLVSYTERIRVDGQNISEQDFAEGMTVIRAKIDMMLAEGAECPTQFEVLTALGFYYFAKCQVEYAVIEVGLGGTLDSTNVITPEVSVITNVTMEHADKLGGTLQSIAENKAGIIKEGVPVVTAAKGEPLEVIRAVAEEKNADIFVAGEDFCSQFLSCDGRTQKLEFTSELLGIDHEPYELHLLGVHQVENSAVALMTIRLLHNIDDRITMKTVTEALRLVSWPARFERLELGQQAIVVDGAHNPAGMKALRESLDEIFPAEERVLLLGILKDKDIDTMLDILLRPNDTVVVTVPQSERADSAADLLRRVAPAVQHVEAFENNTEALNRALELANGEKLLVIAGSLYLVGGVRQMLLKREG</sequence>
<dbReference type="NCBIfam" id="TIGR01499">
    <property type="entry name" value="folC"/>
    <property type="match status" value="1"/>
</dbReference>
<dbReference type="EMBL" id="ABWK02000019">
    <property type="protein sequence ID" value="EEX68356.1"/>
    <property type="molecule type" value="Genomic_DNA"/>
</dbReference>
<keyword evidence="7 11" id="KW-0067">ATP-binding</keyword>
<dbReference type="PROSITE" id="PS01012">
    <property type="entry name" value="FOLYLPOLYGLU_SYNT_2"/>
    <property type="match status" value="1"/>
</dbReference>
<dbReference type="Pfam" id="PF08245">
    <property type="entry name" value="Mur_ligase_M"/>
    <property type="match status" value="1"/>
</dbReference>
<evidence type="ECO:0000313" key="14">
    <source>
        <dbReference type="EMBL" id="EEX68356.1"/>
    </source>
</evidence>
<dbReference type="GO" id="GO:0005737">
    <property type="term" value="C:cytoplasm"/>
    <property type="evidence" value="ECO:0007669"/>
    <property type="project" value="TreeGrafter"/>
</dbReference>
<dbReference type="Gene3D" id="3.40.1190.10">
    <property type="entry name" value="Mur-like, catalytic domain"/>
    <property type="match status" value="1"/>
</dbReference>
<evidence type="ECO:0000256" key="10">
    <source>
        <dbReference type="ARBA" id="ARBA00047493"/>
    </source>
</evidence>
<evidence type="ECO:0000256" key="1">
    <source>
        <dbReference type="ARBA" id="ARBA00001946"/>
    </source>
</evidence>
<comment type="catalytic activity">
    <reaction evidence="10">
        <text>(6S)-5,6,7,8-tetrahydrofolyl-(gamma-L-Glu)(n) + L-glutamate + ATP = (6S)-5,6,7,8-tetrahydrofolyl-(gamma-L-Glu)(n+1) + ADP + phosphate + H(+)</text>
        <dbReference type="Rhea" id="RHEA:10580"/>
        <dbReference type="Rhea" id="RHEA-COMP:14738"/>
        <dbReference type="Rhea" id="RHEA-COMP:14740"/>
        <dbReference type="ChEBI" id="CHEBI:15378"/>
        <dbReference type="ChEBI" id="CHEBI:29985"/>
        <dbReference type="ChEBI" id="CHEBI:30616"/>
        <dbReference type="ChEBI" id="CHEBI:43474"/>
        <dbReference type="ChEBI" id="CHEBI:141005"/>
        <dbReference type="ChEBI" id="CHEBI:456216"/>
        <dbReference type="EC" id="6.3.2.17"/>
    </reaction>
</comment>
<organism evidence="14 15">
    <name type="scientific">Mitsuokella multacida DSM 20544</name>
    <dbReference type="NCBI Taxonomy" id="500635"/>
    <lineage>
        <taxon>Bacteria</taxon>
        <taxon>Bacillati</taxon>
        <taxon>Bacillota</taxon>
        <taxon>Negativicutes</taxon>
        <taxon>Selenomonadales</taxon>
        <taxon>Selenomonadaceae</taxon>
        <taxon>Mitsuokella</taxon>
    </lineage>
</organism>
<dbReference type="SUPFAM" id="SSF53244">
    <property type="entry name" value="MurD-like peptide ligases, peptide-binding domain"/>
    <property type="match status" value="1"/>
</dbReference>
<dbReference type="STRING" id="500635.MITSMUL_04939"/>
<name>C9KNY5_9FIRM</name>
<dbReference type="InterPro" id="IPR013221">
    <property type="entry name" value="Mur_ligase_cen"/>
</dbReference>
<evidence type="ECO:0000256" key="4">
    <source>
        <dbReference type="ARBA" id="ARBA00022598"/>
    </source>
</evidence>
<dbReference type="InterPro" id="IPR001645">
    <property type="entry name" value="Folylpolyglutamate_synth"/>
</dbReference>